<feature type="transmembrane region" description="Helical" evidence="1">
    <location>
        <begin position="148"/>
        <end position="168"/>
    </location>
</feature>
<reference evidence="2 3" key="1">
    <citation type="submission" date="2019-03" db="EMBL/GenBank/DDBJ databases">
        <title>Draft genome sequences of novel Actinobacteria.</title>
        <authorList>
            <person name="Sahin N."/>
            <person name="Ay H."/>
            <person name="Saygin H."/>
        </authorList>
    </citation>
    <scope>NUCLEOTIDE SEQUENCE [LARGE SCALE GENOMIC DNA]</scope>
    <source>
        <strain evidence="2 3">KC712</strain>
    </source>
</reference>
<feature type="transmembrane region" description="Helical" evidence="1">
    <location>
        <begin position="67"/>
        <end position="92"/>
    </location>
</feature>
<dbReference type="Proteomes" id="UP000294543">
    <property type="component" value="Unassembled WGS sequence"/>
</dbReference>
<dbReference type="RefSeq" id="WP_132507432.1">
    <property type="nucleotide sequence ID" value="NZ_SMKP01000023.1"/>
</dbReference>
<keyword evidence="1" id="KW-1133">Transmembrane helix</keyword>
<feature type="transmembrane region" description="Helical" evidence="1">
    <location>
        <begin position="249"/>
        <end position="268"/>
    </location>
</feature>
<name>A0A4R4WY37_9ACTN</name>
<feature type="transmembrane region" description="Helical" evidence="1">
    <location>
        <begin position="280"/>
        <end position="301"/>
    </location>
</feature>
<sequence length="345" mass="37088">MNALRQSRWPILLLMVLSPLLAEVFSGSMPATDFFQPGMFFPFTVFVYGLPILVLREVATRTKTGLLGLWCLGMVYGLYNEGLISETLFHPLDPANDAYGTLGVVAGLRIPWILYILPWHGLFSLLTPVLLTHLLFPKQADQPWLPKRATWILAIVTGGLAIARFVFWGENRGVQDGATFLLHLAAVLGAALAAYLVAARLPRVPRVPGVVAVVDRPGARWLPFAAGAGLYASWFVGTELLVSVVKAPWPVVVLYTSVAVVAGLWAVARVRATTRAAAAVFVLGAGTTQAAVIVLLIGLLVGDAFRALSGAVFVAAYLITVALVTRRQGRAAQSSGTVERHSRPE</sequence>
<dbReference type="AlphaFoldDB" id="A0A4R4WY37"/>
<comment type="caution">
    <text evidence="2">The sequence shown here is derived from an EMBL/GenBank/DDBJ whole genome shotgun (WGS) entry which is preliminary data.</text>
</comment>
<keyword evidence="3" id="KW-1185">Reference proteome</keyword>
<dbReference type="OrthoDB" id="3527206at2"/>
<evidence type="ECO:0000256" key="1">
    <source>
        <dbReference type="SAM" id="Phobius"/>
    </source>
</evidence>
<feature type="transmembrane region" description="Helical" evidence="1">
    <location>
        <begin position="180"/>
        <end position="198"/>
    </location>
</feature>
<feature type="transmembrane region" description="Helical" evidence="1">
    <location>
        <begin position="219"/>
        <end position="237"/>
    </location>
</feature>
<keyword evidence="1" id="KW-0472">Membrane</keyword>
<feature type="transmembrane region" description="Helical" evidence="1">
    <location>
        <begin position="38"/>
        <end position="55"/>
    </location>
</feature>
<accession>A0A4R4WY37</accession>
<proteinExistence type="predicted"/>
<evidence type="ECO:0000313" key="3">
    <source>
        <dbReference type="Proteomes" id="UP000294543"/>
    </source>
</evidence>
<feature type="transmembrane region" description="Helical" evidence="1">
    <location>
        <begin position="112"/>
        <end position="136"/>
    </location>
</feature>
<organism evidence="2 3">
    <name type="scientific">Nonomuraea diastatica</name>
    <dbReference type="NCBI Taxonomy" id="1848329"/>
    <lineage>
        <taxon>Bacteria</taxon>
        <taxon>Bacillati</taxon>
        <taxon>Actinomycetota</taxon>
        <taxon>Actinomycetes</taxon>
        <taxon>Streptosporangiales</taxon>
        <taxon>Streptosporangiaceae</taxon>
        <taxon>Nonomuraea</taxon>
    </lineage>
</organism>
<keyword evidence="1" id="KW-0812">Transmembrane</keyword>
<dbReference type="EMBL" id="SMKP01000023">
    <property type="protein sequence ID" value="TDD22691.1"/>
    <property type="molecule type" value="Genomic_DNA"/>
</dbReference>
<protein>
    <submittedName>
        <fullName evidence="2">Uncharacterized protein</fullName>
    </submittedName>
</protein>
<feature type="transmembrane region" description="Helical" evidence="1">
    <location>
        <begin position="307"/>
        <end position="325"/>
    </location>
</feature>
<gene>
    <name evidence="2" type="ORF">E1294_10905</name>
</gene>
<evidence type="ECO:0000313" key="2">
    <source>
        <dbReference type="EMBL" id="TDD22691.1"/>
    </source>
</evidence>